<evidence type="ECO:0000256" key="8">
    <source>
        <dbReference type="SAM" id="Phobius"/>
    </source>
</evidence>
<evidence type="ECO:0000256" key="7">
    <source>
        <dbReference type="ARBA" id="ARBA00023303"/>
    </source>
</evidence>
<accession>A0A8S2AQC9</accession>
<evidence type="ECO:0000256" key="6">
    <source>
        <dbReference type="ARBA" id="ARBA00023136"/>
    </source>
</evidence>
<keyword evidence="5" id="KW-0813">Transport</keyword>
<feature type="transmembrane region" description="Helical" evidence="8">
    <location>
        <begin position="250"/>
        <end position="268"/>
    </location>
</feature>
<evidence type="ECO:0000256" key="4">
    <source>
        <dbReference type="ARBA" id="ARBA00022989"/>
    </source>
</evidence>
<organism evidence="10 11">
    <name type="scientific">Arabidopsis arenosa</name>
    <name type="common">Sand rock-cress</name>
    <name type="synonym">Cardaminopsis arenosa</name>
    <dbReference type="NCBI Taxonomy" id="38785"/>
    <lineage>
        <taxon>Eukaryota</taxon>
        <taxon>Viridiplantae</taxon>
        <taxon>Streptophyta</taxon>
        <taxon>Embryophyta</taxon>
        <taxon>Tracheophyta</taxon>
        <taxon>Spermatophyta</taxon>
        <taxon>Magnoliopsida</taxon>
        <taxon>eudicotyledons</taxon>
        <taxon>Gunneridae</taxon>
        <taxon>Pentapetalae</taxon>
        <taxon>rosids</taxon>
        <taxon>malvids</taxon>
        <taxon>Brassicales</taxon>
        <taxon>Brassicaceae</taxon>
        <taxon>Camelineae</taxon>
        <taxon>Arabidopsis</taxon>
    </lineage>
</organism>
<comment type="similarity">
    <text evidence="2">Belongs to the MscS (TC 1.A.23) family.</text>
</comment>
<dbReference type="PANTHER" id="PTHR30566:SF5">
    <property type="entry name" value="MECHANOSENSITIVE ION CHANNEL PROTEIN 1, MITOCHONDRIAL-RELATED"/>
    <property type="match status" value="1"/>
</dbReference>
<keyword evidence="11" id="KW-1185">Reference proteome</keyword>
<keyword evidence="7" id="KW-0407">Ion channel</keyword>
<evidence type="ECO:0000256" key="3">
    <source>
        <dbReference type="ARBA" id="ARBA00022692"/>
    </source>
</evidence>
<dbReference type="GO" id="GO:0016020">
    <property type="term" value="C:membrane"/>
    <property type="evidence" value="ECO:0007669"/>
    <property type="project" value="UniProtKB-SubCell"/>
</dbReference>
<dbReference type="Pfam" id="PF00924">
    <property type="entry name" value="MS_channel_2nd"/>
    <property type="match status" value="1"/>
</dbReference>
<dbReference type="AlphaFoldDB" id="A0A8S2AQC9"/>
<evidence type="ECO:0000256" key="1">
    <source>
        <dbReference type="ARBA" id="ARBA00004141"/>
    </source>
</evidence>
<evidence type="ECO:0000259" key="9">
    <source>
        <dbReference type="Pfam" id="PF00924"/>
    </source>
</evidence>
<dbReference type="PANTHER" id="PTHR30566">
    <property type="entry name" value="YNAI-RELATED MECHANOSENSITIVE ION CHANNEL"/>
    <property type="match status" value="1"/>
</dbReference>
<comment type="subcellular location">
    <subcellularLocation>
        <location evidence="1">Membrane</location>
        <topology evidence="1">Multi-pass membrane protein</topology>
    </subcellularLocation>
</comment>
<dbReference type="InterPro" id="IPR006685">
    <property type="entry name" value="MscS_channel_2nd"/>
</dbReference>
<proteinExistence type="inferred from homology"/>
<dbReference type="GO" id="GO:0034220">
    <property type="term" value="P:monoatomic ion transmembrane transport"/>
    <property type="evidence" value="ECO:0007669"/>
    <property type="project" value="UniProtKB-KW"/>
</dbReference>
<reference evidence="10" key="1">
    <citation type="submission" date="2021-01" db="EMBL/GenBank/DDBJ databases">
        <authorList>
            <person name="Bezrukov I."/>
        </authorList>
    </citation>
    <scope>NUCLEOTIDE SEQUENCE</scope>
</reference>
<keyword evidence="4 8" id="KW-1133">Transmembrane helix</keyword>
<evidence type="ECO:0000313" key="10">
    <source>
        <dbReference type="EMBL" id="CAE6144401.1"/>
    </source>
</evidence>
<dbReference type="InterPro" id="IPR023408">
    <property type="entry name" value="MscS_beta-dom_sf"/>
</dbReference>
<keyword evidence="3 8" id="KW-0812">Transmembrane</keyword>
<evidence type="ECO:0000256" key="2">
    <source>
        <dbReference type="ARBA" id="ARBA00008017"/>
    </source>
</evidence>
<keyword evidence="6 8" id="KW-0472">Membrane</keyword>
<dbReference type="InterPro" id="IPR011014">
    <property type="entry name" value="MscS_channel_TM-2"/>
</dbReference>
<feature type="transmembrane region" description="Helical" evidence="8">
    <location>
        <begin position="165"/>
        <end position="187"/>
    </location>
</feature>
<dbReference type="SUPFAM" id="SSF82861">
    <property type="entry name" value="Mechanosensitive channel protein MscS (YggB), transmembrane region"/>
    <property type="match status" value="1"/>
</dbReference>
<protein>
    <recommendedName>
        <fullName evidence="9">Mechanosensitive ion channel MscS domain-containing protein</fullName>
    </recommendedName>
</protein>
<feature type="domain" description="Mechanosensitive ion channel MscS" evidence="9">
    <location>
        <begin position="339"/>
        <end position="406"/>
    </location>
</feature>
<evidence type="ECO:0000256" key="5">
    <source>
        <dbReference type="ARBA" id="ARBA00023065"/>
    </source>
</evidence>
<keyword evidence="5" id="KW-0406">Ion transport</keyword>
<gene>
    <name evidence="10" type="ORF">AARE701A_LOCUS17217</name>
</gene>
<dbReference type="Proteomes" id="UP000682877">
    <property type="component" value="Chromosome 6"/>
</dbReference>
<dbReference type="Gene3D" id="2.30.30.60">
    <property type="match status" value="1"/>
</dbReference>
<dbReference type="SUPFAM" id="SSF50182">
    <property type="entry name" value="Sm-like ribonucleoproteins"/>
    <property type="match status" value="1"/>
</dbReference>
<dbReference type="Gene3D" id="1.10.287.1260">
    <property type="match status" value="1"/>
</dbReference>
<feature type="transmembrane region" description="Helical" evidence="8">
    <location>
        <begin position="225"/>
        <end position="244"/>
    </location>
</feature>
<dbReference type="InterPro" id="IPR010920">
    <property type="entry name" value="LSM_dom_sf"/>
</dbReference>
<sequence>MAGVRLSLLKSLQRSINSSSKPHSAAKSLSGLQKKEPYASFNLLNSHARSFTCGRNSLDGPKASTSMVSFSSNLRLHNAKPFNYSIPFLGHPSCARAFSSKSDGIVAPGGDGNGNDIDWVEKAKDVLQTSVDAVSETARKTKEASDEMIPHVQQFLDSNPYLKEVIVPVSLTMTGTLFAWVVMPRILRRFHTYAMQSSAKLLPVGFSNEDVPYEKSFWGALEDPARYLVTFIAFAQIAAMVAPTTIAAQYFSPTVKGAVILSLVWFLYRWKTNVITRMLSAKSFGGLDREKILTLDKVSSVGLFAIGLMASAEACGVAVQSILTVGGVGGVATAFAARDILGNVLSGLSMQFLRPFSMGDTIKAGSVEGQVVEIGLTTTSLLNAEKFPVLVPNSLFSSQVIVNKSRAQWRAIASKIPLQIDDLDKIPQISNEIKEMLRSNTKVFLGKEAPHCYLSRVEKSFAELTIGCNLKHMGKEELYNTQQEVLLEVVKIIKKHGVSLGTTWDNSTL</sequence>
<dbReference type="EMBL" id="LR999456">
    <property type="protein sequence ID" value="CAE6144401.1"/>
    <property type="molecule type" value="Genomic_DNA"/>
</dbReference>
<name>A0A8S2AQC9_ARAAE</name>
<evidence type="ECO:0000313" key="11">
    <source>
        <dbReference type="Proteomes" id="UP000682877"/>
    </source>
</evidence>